<keyword evidence="7" id="KW-1185">Reference proteome</keyword>
<sequence>MMMVVALFMYGATQAQDFKIGFTYLEFIVYSMPEIEGIRSEVKTYEGQLGSNVQAKQTTFQTKYSELQAMAQQPNANQAAVKEKENEVIRLDKELKDYTAQAQQALQAKEATLMNPVYAKVQTAIEEVRKELGYNMILNMRVSASGDGIVLAADDSLNITEQVFAKLGVEMPKQPSPGDAPAETADTGNDK</sequence>
<keyword evidence="3" id="KW-0175">Coiled coil</keyword>
<feature type="coiled-coil region" evidence="3">
    <location>
        <begin position="81"/>
        <end position="108"/>
    </location>
</feature>
<protein>
    <recommendedName>
        <fullName evidence="5">Phytochrome chromophore attachment site domain-containing protein</fullName>
    </recommendedName>
</protein>
<dbReference type="AlphaFoldDB" id="A0A1E5T689"/>
<dbReference type="SUPFAM" id="SSF111384">
    <property type="entry name" value="OmpH-like"/>
    <property type="match status" value="1"/>
</dbReference>
<dbReference type="GO" id="GO:0005829">
    <property type="term" value="C:cytosol"/>
    <property type="evidence" value="ECO:0007669"/>
    <property type="project" value="TreeGrafter"/>
</dbReference>
<evidence type="ECO:0000256" key="2">
    <source>
        <dbReference type="ARBA" id="ARBA00022729"/>
    </source>
</evidence>
<dbReference type="SMART" id="SM00935">
    <property type="entry name" value="OmpH"/>
    <property type="match status" value="1"/>
</dbReference>
<gene>
    <name evidence="6" type="ORF">BFP71_03930</name>
</gene>
<organism evidence="6 7">
    <name type="scientific">Roseivirga misakiensis</name>
    <dbReference type="NCBI Taxonomy" id="1563681"/>
    <lineage>
        <taxon>Bacteria</taxon>
        <taxon>Pseudomonadati</taxon>
        <taxon>Bacteroidota</taxon>
        <taxon>Cytophagia</taxon>
        <taxon>Cytophagales</taxon>
        <taxon>Roseivirgaceae</taxon>
        <taxon>Roseivirga</taxon>
    </lineage>
</organism>
<dbReference type="GO" id="GO:0050821">
    <property type="term" value="P:protein stabilization"/>
    <property type="evidence" value="ECO:0007669"/>
    <property type="project" value="TreeGrafter"/>
</dbReference>
<evidence type="ECO:0000259" key="5">
    <source>
        <dbReference type="PROSITE" id="PS50046"/>
    </source>
</evidence>
<dbReference type="Gene3D" id="3.30.910.20">
    <property type="entry name" value="Skp domain"/>
    <property type="match status" value="1"/>
</dbReference>
<name>A0A1E5T689_9BACT</name>
<accession>A0A1E5T689</accession>
<keyword evidence="2" id="KW-0732">Signal</keyword>
<dbReference type="GO" id="GO:0051082">
    <property type="term" value="F:unfolded protein binding"/>
    <property type="evidence" value="ECO:0007669"/>
    <property type="project" value="InterPro"/>
</dbReference>
<evidence type="ECO:0000256" key="1">
    <source>
        <dbReference type="ARBA" id="ARBA00009091"/>
    </source>
</evidence>
<dbReference type="Proteomes" id="UP000095552">
    <property type="component" value="Unassembled WGS sequence"/>
</dbReference>
<dbReference type="InterPro" id="IPR024930">
    <property type="entry name" value="Skp_dom_sf"/>
</dbReference>
<evidence type="ECO:0000313" key="7">
    <source>
        <dbReference type="Proteomes" id="UP000095552"/>
    </source>
</evidence>
<dbReference type="Pfam" id="PF03938">
    <property type="entry name" value="OmpH"/>
    <property type="match status" value="1"/>
</dbReference>
<dbReference type="InterPro" id="IPR016132">
    <property type="entry name" value="Phyto_chromo_attachment"/>
</dbReference>
<feature type="domain" description="Phytochrome chromophore attachment site" evidence="5">
    <location>
        <begin position="122"/>
        <end position="191"/>
    </location>
</feature>
<evidence type="ECO:0000256" key="4">
    <source>
        <dbReference type="SAM" id="MobiDB-lite"/>
    </source>
</evidence>
<proteinExistence type="inferred from homology"/>
<comment type="caution">
    <text evidence="6">The sequence shown here is derived from an EMBL/GenBank/DDBJ whole genome shotgun (WGS) entry which is preliminary data.</text>
</comment>
<comment type="similarity">
    <text evidence="1">Belongs to the Skp family.</text>
</comment>
<feature type="region of interest" description="Disordered" evidence="4">
    <location>
        <begin position="170"/>
        <end position="191"/>
    </location>
</feature>
<dbReference type="PANTHER" id="PTHR35089">
    <property type="entry name" value="CHAPERONE PROTEIN SKP"/>
    <property type="match status" value="1"/>
</dbReference>
<dbReference type="PROSITE" id="PS50046">
    <property type="entry name" value="PHYTOCHROME_2"/>
    <property type="match status" value="1"/>
</dbReference>
<dbReference type="STRING" id="1563681.BFP71_03930"/>
<dbReference type="EMBL" id="MDGQ01000003">
    <property type="protein sequence ID" value="OEK06817.1"/>
    <property type="molecule type" value="Genomic_DNA"/>
</dbReference>
<dbReference type="PANTHER" id="PTHR35089:SF1">
    <property type="entry name" value="CHAPERONE PROTEIN SKP"/>
    <property type="match status" value="1"/>
</dbReference>
<dbReference type="InterPro" id="IPR005632">
    <property type="entry name" value="Chaperone_Skp"/>
</dbReference>
<evidence type="ECO:0000313" key="6">
    <source>
        <dbReference type="EMBL" id="OEK06817.1"/>
    </source>
</evidence>
<reference evidence="6 7" key="1">
    <citation type="submission" date="2016-08" db="EMBL/GenBank/DDBJ databases">
        <title>Draft genome of Fabibacter sp. strain SK-8.</title>
        <authorList>
            <person name="Wong S.-K."/>
            <person name="Hamasaki K."/>
            <person name="Yoshizawa S."/>
        </authorList>
    </citation>
    <scope>NUCLEOTIDE SEQUENCE [LARGE SCALE GENOMIC DNA]</scope>
    <source>
        <strain evidence="6 7">SK-8</strain>
    </source>
</reference>
<evidence type="ECO:0000256" key="3">
    <source>
        <dbReference type="SAM" id="Coils"/>
    </source>
</evidence>